<evidence type="ECO:0000313" key="2">
    <source>
        <dbReference type="Proteomes" id="UP000629098"/>
    </source>
</evidence>
<proteinExistence type="predicted"/>
<name>A0A8J7BZM5_9CYAN</name>
<comment type="caution">
    <text evidence="1">The sequence shown here is derived from an EMBL/GenBank/DDBJ whole genome shotgun (WGS) entry which is preliminary data.</text>
</comment>
<dbReference type="InterPro" id="IPR041881">
    <property type="entry name" value="PqqD_sf"/>
</dbReference>
<accession>A0A8J7BZM5</accession>
<gene>
    <name evidence="1" type="ORF">ICL16_39525</name>
</gene>
<dbReference type="InterPro" id="IPR008792">
    <property type="entry name" value="PQQD"/>
</dbReference>
<protein>
    <submittedName>
        <fullName evidence="1">PqqD family protein</fullName>
    </submittedName>
</protein>
<dbReference type="AlphaFoldDB" id="A0A8J7BZM5"/>
<reference evidence="1" key="1">
    <citation type="submission" date="2020-09" db="EMBL/GenBank/DDBJ databases">
        <title>Iningainema tapete sp. nov. (Scytonemataceae, Cyanobacteria) from greenhouses in central Florida (USA) produces two types of nodularin with biosynthetic potential for microcystin-LR and anabaenopeptins.</title>
        <authorList>
            <person name="Berthold D.E."/>
            <person name="Lefler F.W."/>
            <person name="Huang I.-S."/>
            <person name="Abdulla H."/>
            <person name="Zimba P.V."/>
            <person name="Laughinghouse H.D. IV."/>
        </authorList>
    </citation>
    <scope>NUCLEOTIDE SEQUENCE</scope>
    <source>
        <strain evidence="1">BLCCT55</strain>
    </source>
</reference>
<dbReference type="RefSeq" id="WP_190837073.1">
    <property type="nucleotide sequence ID" value="NZ_CAWPPI010000118.1"/>
</dbReference>
<keyword evidence="2" id="KW-1185">Reference proteome</keyword>
<dbReference type="Proteomes" id="UP000629098">
    <property type="component" value="Unassembled WGS sequence"/>
</dbReference>
<dbReference type="EMBL" id="JACXAE010000118">
    <property type="protein sequence ID" value="MBD2777977.1"/>
    <property type="molecule type" value="Genomic_DNA"/>
</dbReference>
<dbReference type="Pfam" id="PF05402">
    <property type="entry name" value="PqqD"/>
    <property type="match status" value="1"/>
</dbReference>
<sequence length="81" mass="9144">MSAFQSLTVTKDGFAFDFATGENFMLNRCGQLILQRLQHGETQQQIVQFLCHRFDITPGMAERDVADFCQQLKTLGLTGDN</sequence>
<evidence type="ECO:0000313" key="1">
    <source>
        <dbReference type="EMBL" id="MBD2777977.1"/>
    </source>
</evidence>
<organism evidence="1 2">
    <name type="scientific">Iningainema tapete BLCC-T55</name>
    <dbReference type="NCBI Taxonomy" id="2748662"/>
    <lineage>
        <taxon>Bacteria</taxon>
        <taxon>Bacillati</taxon>
        <taxon>Cyanobacteriota</taxon>
        <taxon>Cyanophyceae</taxon>
        <taxon>Nostocales</taxon>
        <taxon>Scytonemataceae</taxon>
        <taxon>Iningainema tapete</taxon>
    </lineage>
</organism>
<dbReference type="Gene3D" id="1.10.10.1150">
    <property type="entry name" value="Coenzyme PQQ synthesis protein D (PqqD)"/>
    <property type="match status" value="1"/>
</dbReference>